<keyword evidence="3" id="KW-1185">Reference proteome</keyword>
<protein>
    <submittedName>
        <fullName evidence="2">Integral membrane protein</fullName>
    </submittedName>
</protein>
<feature type="transmembrane region" description="Helical" evidence="1">
    <location>
        <begin position="52"/>
        <end position="76"/>
    </location>
</feature>
<organism evidence="2 3">
    <name type="scientific">Haloplasma contractile SSD-17B</name>
    <dbReference type="NCBI Taxonomy" id="1033810"/>
    <lineage>
        <taxon>Bacteria</taxon>
        <taxon>Bacillati</taxon>
        <taxon>Mycoplasmatota</taxon>
        <taxon>Mollicutes</taxon>
        <taxon>Haloplasmatales</taxon>
        <taxon>Haloplasmataceae</taxon>
        <taxon>Haloplasma</taxon>
    </lineage>
</organism>
<keyword evidence="1" id="KW-0472">Membrane</keyword>
<dbReference type="Proteomes" id="UP000005707">
    <property type="component" value="Unassembled WGS sequence"/>
</dbReference>
<feature type="transmembrane region" description="Helical" evidence="1">
    <location>
        <begin position="127"/>
        <end position="144"/>
    </location>
</feature>
<dbReference type="eggNOG" id="ENOG5032WHH">
    <property type="taxonomic scope" value="Bacteria"/>
</dbReference>
<proteinExistence type="predicted"/>
<reference evidence="2 3" key="2">
    <citation type="journal article" date="2013" name="PLoS ONE">
        <title>INDIGO - INtegrated Data Warehouse of MIcrobial GenOmes with Examples from the Red Sea Extremophiles.</title>
        <authorList>
            <person name="Alam I."/>
            <person name="Antunes A."/>
            <person name="Kamau A.A."/>
            <person name="Ba Alawi W."/>
            <person name="Kalkatawi M."/>
            <person name="Stingl U."/>
            <person name="Bajic V.B."/>
        </authorList>
    </citation>
    <scope>NUCLEOTIDE SEQUENCE [LARGE SCALE GENOMIC DNA]</scope>
    <source>
        <strain evidence="2 3">SSD-17B</strain>
    </source>
</reference>
<dbReference type="RefSeq" id="WP_008826031.1">
    <property type="nucleotide sequence ID" value="NZ_AFNU02000001.1"/>
</dbReference>
<dbReference type="InParanoid" id="U2E0B1"/>
<dbReference type="STRING" id="1033810.HLPCO_000528"/>
<accession>U2E0B1</accession>
<sequence>MWTYVLNKQKERTYILINSLAFMFFSFLYFLLDDFNGGYLEMKVNHGLYLPIINVMLNIYMAAISAFMIGLSSAFYRQSGKEGKGSTFGGVSVLFGIFTYGCTSCVISFFAAVGITFSVAALPLAGLPYKLVSVLLVSLGFVWLKHEIKNPKCKIKKES</sequence>
<keyword evidence="1" id="KW-1133">Transmembrane helix</keyword>
<feature type="transmembrane region" description="Helical" evidence="1">
    <location>
        <begin position="12"/>
        <end position="32"/>
    </location>
</feature>
<comment type="caution">
    <text evidence="2">The sequence shown here is derived from an EMBL/GenBank/DDBJ whole genome shotgun (WGS) entry which is preliminary data.</text>
</comment>
<reference evidence="2 3" key="1">
    <citation type="journal article" date="2011" name="J. Bacteriol.">
        <title>Genome sequence of Haloplasma contractile, an unusual contractile bacterium from a deep-sea anoxic brine lake.</title>
        <authorList>
            <person name="Antunes A."/>
            <person name="Alam I."/>
            <person name="El Dorry H."/>
            <person name="Siam R."/>
            <person name="Robertson A."/>
            <person name="Bajic V.B."/>
            <person name="Stingl U."/>
        </authorList>
    </citation>
    <scope>NUCLEOTIDE SEQUENCE [LARGE SCALE GENOMIC DNA]</scope>
    <source>
        <strain evidence="2 3">SSD-17B</strain>
    </source>
</reference>
<name>U2E0B1_9MOLU</name>
<evidence type="ECO:0000256" key="1">
    <source>
        <dbReference type="SAM" id="Phobius"/>
    </source>
</evidence>
<dbReference type="AlphaFoldDB" id="U2E0B1"/>
<dbReference type="OrthoDB" id="1653685at2"/>
<feature type="transmembrane region" description="Helical" evidence="1">
    <location>
        <begin position="88"/>
        <end position="121"/>
    </location>
</feature>
<dbReference type="EMBL" id="AFNU02000001">
    <property type="protein sequence ID" value="ERJ13862.1"/>
    <property type="molecule type" value="Genomic_DNA"/>
</dbReference>
<evidence type="ECO:0000313" key="2">
    <source>
        <dbReference type="EMBL" id="ERJ13862.1"/>
    </source>
</evidence>
<keyword evidence="1" id="KW-0812">Transmembrane</keyword>
<evidence type="ECO:0000313" key="3">
    <source>
        <dbReference type="Proteomes" id="UP000005707"/>
    </source>
</evidence>
<gene>
    <name evidence="2" type="ORF">HLPCO_000528</name>
</gene>